<evidence type="ECO:0000313" key="4">
    <source>
        <dbReference type="Proteomes" id="UP001385892"/>
    </source>
</evidence>
<dbReference type="InterPro" id="IPR010566">
    <property type="entry name" value="Haemolys_ca-bd"/>
</dbReference>
<feature type="domain" description="Haemolysin-type calcium binding-related" evidence="2">
    <location>
        <begin position="22"/>
        <end position="64"/>
    </location>
</feature>
<dbReference type="EMBL" id="JBBKZT010000011">
    <property type="protein sequence ID" value="MEJ8849678.1"/>
    <property type="molecule type" value="Genomic_DNA"/>
</dbReference>
<reference evidence="3 4" key="1">
    <citation type="submission" date="2024-03" db="EMBL/GenBank/DDBJ databases">
        <title>Novel species of the genus Variovorax.</title>
        <authorList>
            <person name="Liu Q."/>
            <person name="Xin Y.-H."/>
        </authorList>
    </citation>
    <scope>NUCLEOTIDE SEQUENCE [LARGE SCALE GENOMIC DNA]</scope>
    <source>
        <strain evidence="3 4">KACC 18900</strain>
    </source>
</reference>
<dbReference type="Gene3D" id="2.150.10.10">
    <property type="entry name" value="Serralysin-like metalloprotease, C-terminal"/>
    <property type="match status" value="1"/>
</dbReference>
<gene>
    <name evidence="3" type="ORF">WKW82_23735</name>
</gene>
<protein>
    <submittedName>
        <fullName evidence="3">Calcium-binding protein</fullName>
    </submittedName>
</protein>
<feature type="domain" description="Haemolysin-type calcium binding-related" evidence="2">
    <location>
        <begin position="150"/>
        <end position="186"/>
    </location>
</feature>
<evidence type="ECO:0000313" key="3">
    <source>
        <dbReference type="EMBL" id="MEJ8849678.1"/>
    </source>
</evidence>
<evidence type="ECO:0000259" key="2">
    <source>
        <dbReference type="Pfam" id="PF06594"/>
    </source>
</evidence>
<dbReference type="Proteomes" id="UP001385892">
    <property type="component" value="Unassembled WGS sequence"/>
</dbReference>
<dbReference type="SUPFAM" id="SSF51120">
    <property type="entry name" value="beta-Roll"/>
    <property type="match status" value="1"/>
</dbReference>
<comment type="caution">
    <text evidence="3">The sequence shown here is derived from an EMBL/GenBank/DDBJ whole genome shotgun (WGS) entry which is preliminary data.</text>
</comment>
<keyword evidence="4" id="KW-1185">Reference proteome</keyword>
<evidence type="ECO:0000256" key="1">
    <source>
        <dbReference type="ARBA" id="ARBA00022837"/>
    </source>
</evidence>
<dbReference type="Pfam" id="PF00353">
    <property type="entry name" value="HemolysinCabind"/>
    <property type="match status" value="1"/>
</dbReference>
<dbReference type="RefSeq" id="WP_340344800.1">
    <property type="nucleotide sequence ID" value="NZ_JBBKZT010000011.1"/>
</dbReference>
<sequence>MQFKAGVAVSDVTLGTSGAAVIIKINGTTDQITFANVLYQDNVANAYNPLQQIRSADGTTWDLAAIQAKLYAGSEAADTLIGTLNAETINGLGGNDYLYGKAGNDTYLFSRGYGVDTVTENDATTGNTDVAQFGADIATDQLWFRQVGNNLEVSLIGTDDKLTLSNWYLGSQYHVEQFKTSDGHTLLDSQVQNLVSAMAGFAPPAAGQTTLPANYASSLAANWQ</sequence>
<dbReference type="InterPro" id="IPR001343">
    <property type="entry name" value="Hemolysn_Ca-bd"/>
</dbReference>
<dbReference type="InterPro" id="IPR011049">
    <property type="entry name" value="Serralysin-like_metalloprot_C"/>
</dbReference>
<name>A0ABU8WQ57_9BURK</name>
<accession>A0ABU8WQ57</accession>
<organism evidence="3 4">
    <name type="scientific">Variovorax rhizosphaerae</name>
    <dbReference type="NCBI Taxonomy" id="1836200"/>
    <lineage>
        <taxon>Bacteria</taxon>
        <taxon>Pseudomonadati</taxon>
        <taxon>Pseudomonadota</taxon>
        <taxon>Betaproteobacteria</taxon>
        <taxon>Burkholderiales</taxon>
        <taxon>Comamonadaceae</taxon>
        <taxon>Variovorax</taxon>
    </lineage>
</organism>
<proteinExistence type="predicted"/>
<keyword evidence="1" id="KW-0106">Calcium</keyword>
<dbReference type="Pfam" id="PF06594">
    <property type="entry name" value="HCBP_related"/>
    <property type="match status" value="2"/>
</dbReference>